<evidence type="ECO:0000256" key="7">
    <source>
        <dbReference type="RuleBase" id="RU000461"/>
    </source>
</evidence>
<evidence type="ECO:0000256" key="3">
    <source>
        <dbReference type="ARBA" id="ARBA00022723"/>
    </source>
</evidence>
<dbReference type="GO" id="GO:0004497">
    <property type="term" value="F:monooxygenase activity"/>
    <property type="evidence" value="ECO:0007669"/>
    <property type="project" value="UniProtKB-KW"/>
</dbReference>
<comment type="similarity">
    <text evidence="1 7">Belongs to the cytochrome P450 family.</text>
</comment>
<dbReference type="SUPFAM" id="SSF48264">
    <property type="entry name" value="Cytochrome P450"/>
    <property type="match status" value="1"/>
</dbReference>
<dbReference type="InterPro" id="IPR002397">
    <property type="entry name" value="Cyt_P450_B"/>
</dbReference>
<dbReference type="InterPro" id="IPR017972">
    <property type="entry name" value="Cyt_P450_CS"/>
</dbReference>
<comment type="caution">
    <text evidence="8">The sequence shown here is derived from an EMBL/GenBank/DDBJ whole genome shotgun (WGS) entry which is preliminary data.</text>
</comment>
<keyword evidence="4 7" id="KW-0560">Oxidoreductase</keyword>
<dbReference type="GO" id="GO:0020037">
    <property type="term" value="F:heme binding"/>
    <property type="evidence" value="ECO:0007669"/>
    <property type="project" value="InterPro"/>
</dbReference>
<sequence length="403" mass="44205">MSEASTGGESLTPFTAVLGDQRHEIYATLAARGTVHPITLPAGAAGWLVTGYIETRALLSDPRLVKGGWRSGAFADKLPEDVARGTYMTMLHTDPPAHTRLRKLVTSAFTRRRVEKLAPRIQRMADDLLTEADDAGPVDLISVLAYPLPINVICELIGIPEEDRADFRAWTQPAASPGIYSLEEYQKAVTSLLEYGRGLIEKRRSEPQDDLLSDLIAARDDGDGLTEDELTSMIFVLLLAGHETTVNLIANGVRALLTHPDQLDLLRRRPELLEPAVEEILRHDGPVQNTLPYRTTEPVQVGGITLPEGATVLFALMAANRDDEHFSSSATLDIARGEQTHIAFGHGIHYCLGAPLARIEARIAFRTLLDRFPALRLAEPAHSLTRVPSMILNGLSELPVYLR</sequence>
<evidence type="ECO:0000313" key="8">
    <source>
        <dbReference type="EMBL" id="RDD85115.1"/>
    </source>
</evidence>
<evidence type="ECO:0000313" key="9">
    <source>
        <dbReference type="Proteomes" id="UP000253742"/>
    </source>
</evidence>
<dbReference type="Proteomes" id="UP000253742">
    <property type="component" value="Unassembled WGS sequence"/>
</dbReference>
<name>A0A369UYN3_9ACTN</name>
<dbReference type="AlphaFoldDB" id="A0A369UYN3"/>
<dbReference type="PROSITE" id="PS00086">
    <property type="entry name" value="CYTOCHROME_P450"/>
    <property type="match status" value="1"/>
</dbReference>
<evidence type="ECO:0000256" key="4">
    <source>
        <dbReference type="ARBA" id="ARBA00023002"/>
    </source>
</evidence>
<protein>
    <submittedName>
        <fullName evidence="8">Cytochrome P450</fullName>
    </submittedName>
</protein>
<dbReference type="PRINTS" id="PR00359">
    <property type="entry name" value="BP450"/>
</dbReference>
<keyword evidence="6 7" id="KW-0503">Monooxygenase</keyword>
<keyword evidence="5 7" id="KW-0408">Iron</keyword>
<dbReference type="InterPro" id="IPR001128">
    <property type="entry name" value="Cyt_P450"/>
</dbReference>
<dbReference type="FunFam" id="1.10.630.10:FF:000018">
    <property type="entry name" value="Cytochrome P450 monooxygenase"/>
    <property type="match status" value="1"/>
</dbReference>
<dbReference type="EMBL" id="QQBH01000030">
    <property type="protein sequence ID" value="RDD85115.1"/>
    <property type="molecule type" value="Genomic_DNA"/>
</dbReference>
<evidence type="ECO:0000256" key="6">
    <source>
        <dbReference type="ARBA" id="ARBA00023033"/>
    </source>
</evidence>
<dbReference type="Gene3D" id="1.10.630.10">
    <property type="entry name" value="Cytochrome P450"/>
    <property type="match status" value="1"/>
</dbReference>
<dbReference type="InterPro" id="IPR036396">
    <property type="entry name" value="Cyt_P450_sf"/>
</dbReference>
<evidence type="ECO:0000256" key="2">
    <source>
        <dbReference type="ARBA" id="ARBA00022617"/>
    </source>
</evidence>
<evidence type="ECO:0000256" key="1">
    <source>
        <dbReference type="ARBA" id="ARBA00010617"/>
    </source>
</evidence>
<dbReference type="Pfam" id="PF00067">
    <property type="entry name" value="p450"/>
    <property type="match status" value="1"/>
</dbReference>
<dbReference type="OrthoDB" id="5500002at2"/>
<dbReference type="PANTHER" id="PTHR46696">
    <property type="entry name" value="P450, PUTATIVE (EUROFUNG)-RELATED"/>
    <property type="match status" value="1"/>
</dbReference>
<dbReference type="GO" id="GO:0005506">
    <property type="term" value="F:iron ion binding"/>
    <property type="evidence" value="ECO:0007669"/>
    <property type="project" value="InterPro"/>
</dbReference>
<accession>A0A369UYN3</accession>
<organism evidence="8 9">
    <name type="scientific">Streptomyces parvulus</name>
    <dbReference type="NCBI Taxonomy" id="146923"/>
    <lineage>
        <taxon>Bacteria</taxon>
        <taxon>Bacillati</taxon>
        <taxon>Actinomycetota</taxon>
        <taxon>Actinomycetes</taxon>
        <taxon>Kitasatosporales</taxon>
        <taxon>Streptomycetaceae</taxon>
        <taxon>Streptomyces</taxon>
    </lineage>
</organism>
<gene>
    <name evidence="8" type="ORF">DVZ84_31835</name>
</gene>
<evidence type="ECO:0000256" key="5">
    <source>
        <dbReference type="ARBA" id="ARBA00023004"/>
    </source>
</evidence>
<keyword evidence="3 7" id="KW-0479">Metal-binding</keyword>
<dbReference type="CDD" id="cd11029">
    <property type="entry name" value="CYP107-like"/>
    <property type="match status" value="1"/>
</dbReference>
<dbReference type="GO" id="GO:0016705">
    <property type="term" value="F:oxidoreductase activity, acting on paired donors, with incorporation or reduction of molecular oxygen"/>
    <property type="evidence" value="ECO:0007669"/>
    <property type="project" value="InterPro"/>
</dbReference>
<proteinExistence type="inferred from homology"/>
<keyword evidence="2 7" id="KW-0349">Heme</keyword>
<dbReference type="PANTHER" id="PTHR46696:SF1">
    <property type="entry name" value="CYTOCHROME P450 YJIB-RELATED"/>
    <property type="match status" value="1"/>
</dbReference>
<dbReference type="RefSeq" id="WP_114532262.1">
    <property type="nucleotide sequence ID" value="NZ_QQBH01000030.1"/>
</dbReference>
<reference evidence="8 9" key="1">
    <citation type="submission" date="2018-07" db="EMBL/GenBank/DDBJ databases">
        <title>Genome guided investigation of antibiotics producing actinomycetales strain isolated from a Macau mangrove ecosystem.</title>
        <authorList>
            <person name="Hu D."/>
        </authorList>
    </citation>
    <scope>NUCLEOTIDE SEQUENCE [LARGE SCALE GENOMIC DNA]</scope>
    <source>
        <strain evidence="8 9">2297</strain>
    </source>
</reference>